<protein>
    <submittedName>
        <fullName evidence="1">Uncharacterized protein</fullName>
    </submittedName>
</protein>
<evidence type="ECO:0000313" key="1">
    <source>
        <dbReference type="EMBL" id="KIA77132.1"/>
    </source>
</evidence>
<dbReference type="AlphaFoldDB" id="A0A0C1E7G3"/>
<organism evidence="1 2">
    <name type="scientific">Parachlamydia acanthamoebae</name>
    <dbReference type="NCBI Taxonomy" id="83552"/>
    <lineage>
        <taxon>Bacteria</taxon>
        <taxon>Pseudomonadati</taxon>
        <taxon>Chlamydiota</taxon>
        <taxon>Chlamydiia</taxon>
        <taxon>Parachlamydiales</taxon>
        <taxon>Parachlamydiaceae</taxon>
        <taxon>Parachlamydia</taxon>
    </lineage>
</organism>
<dbReference type="RefSeq" id="WP_039377611.1">
    <property type="nucleotide sequence ID" value="NZ_JSAM01000090.1"/>
</dbReference>
<dbReference type="PATRIC" id="fig|83552.4.peg.1722"/>
<accession>A0A0C1E7G3</accession>
<comment type="caution">
    <text evidence="1">The sequence shown here is derived from an EMBL/GenBank/DDBJ whole genome shotgun (WGS) entry which is preliminary data.</text>
</comment>
<name>A0A0C1E7G3_9BACT</name>
<evidence type="ECO:0000313" key="2">
    <source>
        <dbReference type="Proteomes" id="UP000031307"/>
    </source>
</evidence>
<dbReference type="Proteomes" id="UP000031307">
    <property type="component" value="Unassembled WGS sequence"/>
</dbReference>
<dbReference type="EMBL" id="JSAM01000090">
    <property type="protein sequence ID" value="KIA77132.1"/>
    <property type="molecule type" value="Genomic_DNA"/>
</dbReference>
<gene>
    <name evidence="1" type="ORF">DB43_GU00250</name>
</gene>
<reference evidence="1 2" key="1">
    <citation type="journal article" date="2014" name="Mol. Biol. Evol.">
        <title>Massive expansion of Ubiquitination-related gene families within the Chlamydiae.</title>
        <authorList>
            <person name="Domman D."/>
            <person name="Collingro A."/>
            <person name="Lagkouvardos I."/>
            <person name="Gehre L."/>
            <person name="Weinmaier T."/>
            <person name="Rattei T."/>
            <person name="Subtil A."/>
            <person name="Horn M."/>
        </authorList>
    </citation>
    <scope>NUCLEOTIDE SEQUENCE [LARGE SCALE GENOMIC DNA]</scope>
    <source>
        <strain evidence="1 2">OEW1</strain>
    </source>
</reference>
<sequence length="145" mass="16404">MLIGILLGFGSQNSLLGSRCDFIDSLYWTSAKCPQKASVFFESSDLFYSFQEDNDLFSSVEQSAEPSLGYRTYEDEEKDLSQILGGSSDSLENYAPRFICGMDPSLEESKSLIKSYENTQINEHKLLQSEKFLEKVLARYGFKAN</sequence>
<proteinExistence type="predicted"/>